<reference evidence="1 2" key="1">
    <citation type="submission" date="2019-12" db="EMBL/GenBank/DDBJ databases">
        <authorList>
            <person name="Alioto T."/>
            <person name="Alioto T."/>
            <person name="Gomez Garrido J."/>
        </authorList>
    </citation>
    <scope>NUCLEOTIDE SEQUENCE [LARGE SCALE GENOMIC DNA]</scope>
</reference>
<dbReference type="Gramene" id="OE9A046874T1">
    <property type="protein sequence ID" value="OE9A046874C1"/>
    <property type="gene ID" value="OE9A046874"/>
</dbReference>
<dbReference type="Proteomes" id="UP000594638">
    <property type="component" value="Unassembled WGS sequence"/>
</dbReference>
<keyword evidence="2" id="KW-1185">Reference proteome</keyword>
<protein>
    <submittedName>
        <fullName evidence="1">Uncharacterized protein</fullName>
    </submittedName>
</protein>
<accession>A0A8S0VP73</accession>
<evidence type="ECO:0000313" key="1">
    <source>
        <dbReference type="EMBL" id="CAA3033016.1"/>
    </source>
</evidence>
<organism evidence="1 2">
    <name type="scientific">Olea europaea subsp. europaea</name>
    <dbReference type="NCBI Taxonomy" id="158383"/>
    <lineage>
        <taxon>Eukaryota</taxon>
        <taxon>Viridiplantae</taxon>
        <taxon>Streptophyta</taxon>
        <taxon>Embryophyta</taxon>
        <taxon>Tracheophyta</taxon>
        <taxon>Spermatophyta</taxon>
        <taxon>Magnoliopsida</taxon>
        <taxon>eudicotyledons</taxon>
        <taxon>Gunneridae</taxon>
        <taxon>Pentapetalae</taxon>
        <taxon>asterids</taxon>
        <taxon>lamiids</taxon>
        <taxon>Lamiales</taxon>
        <taxon>Oleaceae</taxon>
        <taxon>Oleeae</taxon>
        <taxon>Olea</taxon>
    </lineage>
</organism>
<sequence length="230" mass="25408">MLGGGLALLSSIYSASTRLQHQQLHTSTARFPIHTSTPEHLSSHTVSTMVTSTNEKRPTRAFKNGSLRDHWAERTNINKDDALNIALYFKPDLTIAVTSSKEAAPISVMRKTKLYPENNGPNSGHSRLPAVPPNSPCLYPQHPDFRARSSAGKIPIKTKSSVLDKEELARKLRLAKSAKLPEEQSESPNNDPVDDWSYFAACGRGTFAKYAERTLVRTGNHYRKPAVSDA</sequence>
<dbReference type="AlphaFoldDB" id="A0A8S0VP73"/>
<evidence type="ECO:0000313" key="2">
    <source>
        <dbReference type="Proteomes" id="UP000594638"/>
    </source>
</evidence>
<comment type="caution">
    <text evidence="1">The sequence shown here is derived from an EMBL/GenBank/DDBJ whole genome shotgun (WGS) entry which is preliminary data.</text>
</comment>
<name>A0A8S0VP73_OLEEU</name>
<gene>
    <name evidence="1" type="ORF">OLEA9_A046874</name>
</gene>
<proteinExistence type="predicted"/>
<dbReference type="EMBL" id="CACTIH010009782">
    <property type="protein sequence ID" value="CAA3033016.1"/>
    <property type="molecule type" value="Genomic_DNA"/>
</dbReference>